<dbReference type="Pfam" id="PF10248">
    <property type="entry name" value="Mlf1IP"/>
    <property type="match status" value="1"/>
</dbReference>
<keyword evidence="4" id="KW-0597">Phosphoprotein</keyword>
<dbReference type="EMBL" id="CASHTH010000795">
    <property type="protein sequence ID" value="CAI8007624.1"/>
    <property type="molecule type" value="Genomic_DNA"/>
</dbReference>
<feature type="compositionally biased region" description="Polar residues" evidence="5">
    <location>
        <begin position="137"/>
        <end position="146"/>
    </location>
</feature>
<evidence type="ECO:0000256" key="2">
    <source>
        <dbReference type="ARBA" id="ARBA00008332"/>
    </source>
</evidence>
<accession>A0AA35RAF6</accession>
<sequence length="332" mass="36295">SVRACCLLADSAHLASPTTGHAQLGSRLLRIPRCRYRERERGPKEDMNFRNDPFFEEVAPPPVSLFPDMGLGGSSATRRQHHHHHDRSLALSPFGGMGMGPMMPFGPSPFSMMSGMMQNMDNMMRNMQSQAAAGGHSYSSSTTVMHYSSDGRGGQPHTYQATSSTRQGPGGVKETKKAVKDSQSGVQKMAVGHHIGDRAHVIERQVNAKTGEKAQNQEFINLDECMFTSSLFLCPISFPLLSLPPSLCTPVSPILTPFPTSLSLSLPVFFPLNTLFPSSLSLPFSFTKNCICGCYTITLPSLLNHPMGHGCPYISFLNFYCPALILFCPYIS</sequence>
<dbReference type="AlphaFoldDB" id="A0AA35RAF6"/>
<dbReference type="Proteomes" id="UP001174909">
    <property type="component" value="Unassembled WGS sequence"/>
</dbReference>
<dbReference type="InterPro" id="IPR019376">
    <property type="entry name" value="Myeloid_leukemia_factor"/>
</dbReference>
<comment type="similarity">
    <text evidence="2">Belongs to the MLF family.</text>
</comment>
<evidence type="ECO:0000313" key="7">
    <source>
        <dbReference type="Proteomes" id="UP001174909"/>
    </source>
</evidence>
<evidence type="ECO:0000313" key="6">
    <source>
        <dbReference type="EMBL" id="CAI8007624.1"/>
    </source>
</evidence>
<reference evidence="6" key="1">
    <citation type="submission" date="2023-03" db="EMBL/GenBank/DDBJ databases">
        <authorList>
            <person name="Steffen K."/>
            <person name="Cardenas P."/>
        </authorList>
    </citation>
    <scope>NUCLEOTIDE SEQUENCE</scope>
</reference>
<keyword evidence="7" id="KW-1185">Reference proteome</keyword>
<organism evidence="6 7">
    <name type="scientific">Geodia barretti</name>
    <name type="common">Barrett's horny sponge</name>
    <dbReference type="NCBI Taxonomy" id="519541"/>
    <lineage>
        <taxon>Eukaryota</taxon>
        <taxon>Metazoa</taxon>
        <taxon>Porifera</taxon>
        <taxon>Demospongiae</taxon>
        <taxon>Heteroscleromorpha</taxon>
        <taxon>Tetractinellida</taxon>
        <taxon>Astrophorina</taxon>
        <taxon>Geodiidae</taxon>
        <taxon>Geodia</taxon>
    </lineage>
</organism>
<name>A0AA35RAF6_GEOBA</name>
<evidence type="ECO:0000256" key="4">
    <source>
        <dbReference type="ARBA" id="ARBA00022553"/>
    </source>
</evidence>
<protein>
    <submittedName>
        <fullName evidence="6">Myeloid leukemia factor 1</fullName>
    </submittedName>
</protein>
<feature type="compositionally biased region" description="Polar residues" evidence="5">
    <location>
        <begin position="157"/>
        <end position="167"/>
    </location>
</feature>
<comment type="subcellular location">
    <subcellularLocation>
        <location evidence="1">Cytoplasm</location>
    </subcellularLocation>
</comment>
<dbReference type="GO" id="GO:0005737">
    <property type="term" value="C:cytoplasm"/>
    <property type="evidence" value="ECO:0007669"/>
    <property type="project" value="UniProtKB-SubCell"/>
</dbReference>
<feature type="region of interest" description="Disordered" evidence="5">
    <location>
        <begin position="130"/>
        <end position="183"/>
    </location>
</feature>
<comment type="caution">
    <text evidence="6">The sequence shown here is derived from an EMBL/GenBank/DDBJ whole genome shotgun (WGS) entry which is preliminary data.</text>
</comment>
<proteinExistence type="inferred from homology"/>
<evidence type="ECO:0000256" key="3">
    <source>
        <dbReference type="ARBA" id="ARBA00022490"/>
    </source>
</evidence>
<keyword evidence="3" id="KW-0963">Cytoplasm</keyword>
<dbReference type="PANTHER" id="PTHR13105">
    <property type="entry name" value="MYELOID LEUKEMIA FACTOR"/>
    <property type="match status" value="1"/>
</dbReference>
<gene>
    <name evidence="6" type="ORF">GBAR_LOCUS5308</name>
</gene>
<evidence type="ECO:0000256" key="5">
    <source>
        <dbReference type="SAM" id="MobiDB-lite"/>
    </source>
</evidence>
<feature type="non-terminal residue" evidence="6">
    <location>
        <position position="1"/>
    </location>
</feature>
<evidence type="ECO:0000256" key="1">
    <source>
        <dbReference type="ARBA" id="ARBA00004496"/>
    </source>
</evidence>